<proteinExistence type="predicted"/>
<dbReference type="InterPro" id="IPR011013">
    <property type="entry name" value="Gal_mutarotase_sf_dom"/>
</dbReference>
<keyword evidence="5" id="KW-1185">Reference proteome</keyword>
<keyword evidence="3" id="KW-0106">Calcium</keyword>
<dbReference type="Gene3D" id="2.70.98.10">
    <property type="match status" value="1"/>
</dbReference>
<dbReference type="RefSeq" id="WP_302883679.1">
    <property type="nucleotide sequence ID" value="NZ_JAUMIT010000002.1"/>
</dbReference>
<sequence length="295" mass="34086">MNTTYTLQNKYLKATFKSQGAELISLCKENIEYIWNGNPEFWNRHAPVLFPFVGSLKNNSYSYKGISYPMGQHGFARDKNFTVATQTEDSITFQLESDEESKKIYPFDFLFQLKYTLTSNGLVTSYFVENPAQEDLYFSVGGHPAFNCPFEKNQTREEYILMFDNDETPEAKLIEGSLIGNESYPVFKQEGILELPKNVFDNDAIVFNPNPFSQISFIHEPTGNTYMSVEFKNFPYLGIWSKNQEAPFICIEPWHGIADNVNHNQEITEKEGIIKLNLKETFNCEYSILINFDNE</sequence>
<dbReference type="PANTHER" id="PTHR11122:SF13">
    <property type="entry name" value="GLUCOSE-6-PHOSPHATE 1-EPIMERASE"/>
    <property type="match status" value="1"/>
</dbReference>
<name>A0ABT8VR25_9FLAO</name>
<comment type="caution">
    <text evidence="4">The sequence shown here is derived from an EMBL/GenBank/DDBJ whole genome shotgun (WGS) entry which is preliminary data.</text>
</comment>
<dbReference type="PANTHER" id="PTHR11122">
    <property type="entry name" value="APOSPORY-ASSOCIATED PROTEIN C-RELATED"/>
    <property type="match status" value="1"/>
</dbReference>
<reference evidence="4" key="1">
    <citation type="submission" date="2023-07" db="EMBL/GenBank/DDBJ databases">
        <title>Wenyingzhuangia sp. chi5 genome sequencing and assembly.</title>
        <authorList>
            <person name="Park S."/>
        </authorList>
    </citation>
    <scope>NUCLEOTIDE SEQUENCE</scope>
    <source>
        <strain evidence="4">Chi5</strain>
    </source>
</reference>
<dbReference type="InterPro" id="IPR037481">
    <property type="entry name" value="LacX"/>
</dbReference>
<dbReference type="InterPro" id="IPR008183">
    <property type="entry name" value="Aldose_1/G6P_1-epimerase"/>
</dbReference>
<organism evidence="4 5">
    <name type="scientific">Wenyingzhuangia gilva</name>
    <dbReference type="NCBI Taxonomy" id="3057677"/>
    <lineage>
        <taxon>Bacteria</taxon>
        <taxon>Pseudomonadati</taxon>
        <taxon>Bacteroidota</taxon>
        <taxon>Flavobacteriia</taxon>
        <taxon>Flavobacteriales</taxon>
        <taxon>Flavobacteriaceae</taxon>
        <taxon>Wenyingzhuangia</taxon>
    </lineage>
</organism>
<dbReference type="SUPFAM" id="SSF74650">
    <property type="entry name" value="Galactose mutarotase-like"/>
    <property type="match status" value="1"/>
</dbReference>
<dbReference type="Proteomes" id="UP001168642">
    <property type="component" value="Unassembled WGS sequence"/>
</dbReference>
<accession>A0ABT8VR25</accession>
<gene>
    <name evidence="4" type="ORF">QVZ41_06160</name>
</gene>
<dbReference type="InterPro" id="IPR014718">
    <property type="entry name" value="GH-type_carb-bd"/>
</dbReference>
<comment type="subunit">
    <text evidence="2">Monomer.</text>
</comment>
<protein>
    <submittedName>
        <fullName evidence="4">Aldose 1-epimerase family protein</fullName>
    </submittedName>
</protein>
<evidence type="ECO:0000256" key="2">
    <source>
        <dbReference type="ARBA" id="ARBA00011245"/>
    </source>
</evidence>
<evidence type="ECO:0000313" key="5">
    <source>
        <dbReference type="Proteomes" id="UP001168642"/>
    </source>
</evidence>
<evidence type="ECO:0000256" key="3">
    <source>
        <dbReference type="ARBA" id="ARBA00022837"/>
    </source>
</evidence>
<dbReference type="Pfam" id="PF01263">
    <property type="entry name" value="Aldose_epim"/>
    <property type="match status" value="1"/>
</dbReference>
<dbReference type="CDD" id="cd09024">
    <property type="entry name" value="Aldose_epim_lacX"/>
    <property type="match status" value="1"/>
</dbReference>
<evidence type="ECO:0000256" key="1">
    <source>
        <dbReference type="ARBA" id="ARBA00001913"/>
    </source>
</evidence>
<evidence type="ECO:0000313" key="4">
    <source>
        <dbReference type="EMBL" id="MDO3694430.1"/>
    </source>
</evidence>
<dbReference type="EMBL" id="JAUMIT010000002">
    <property type="protein sequence ID" value="MDO3694430.1"/>
    <property type="molecule type" value="Genomic_DNA"/>
</dbReference>
<comment type="cofactor">
    <cofactor evidence="1">
        <name>Ca(2+)</name>
        <dbReference type="ChEBI" id="CHEBI:29108"/>
    </cofactor>
</comment>